<organism evidence="2 3">
    <name type="scientific">Ophiocordyceps sinensis</name>
    <dbReference type="NCBI Taxonomy" id="72228"/>
    <lineage>
        <taxon>Eukaryota</taxon>
        <taxon>Fungi</taxon>
        <taxon>Dikarya</taxon>
        <taxon>Ascomycota</taxon>
        <taxon>Pezizomycotina</taxon>
        <taxon>Sordariomycetes</taxon>
        <taxon>Hypocreomycetidae</taxon>
        <taxon>Hypocreales</taxon>
        <taxon>Ophiocordycipitaceae</taxon>
        <taxon>Ophiocordyceps</taxon>
    </lineage>
</organism>
<evidence type="ECO:0000313" key="3">
    <source>
        <dbReference type="Proteomes" id="UP000557566"/>
    </source>
</evidence>
<keyword evidence="1" id="KW-0732">Signal</keyword>
<keyword evidence="3" id="KW-1185">Reference proteome</keyword>
<protein>
    <submittedName>
        <fullName evidence="2">Uncharacterized protein</fullName>
    </submittedName>
</protein>
<reference evidence="2 3" key="1">
    <citation type="journal article" date="2020" name="Genome Biol. Evol.">
        <title>A new high-quality draft genome assembly of the Chinese cordyceps Ophiocordyceps sinensis.</title>
        <authorList>
            <person name="Shu R."/>
            <person name="Zhang J."/>
            <person name="Meng Q."/>
            <person name="Zhang H."/>
            <person name="Zhou G."/>
            <person name="Li M."/>
            <person name="Wu P."/>
            <person name="Zhao Y."/>
            <person name="Chen C."/>
            <person name="Qin Q."/>
        </authorList>
    </citation>
    <scope>NUCLEOTIDE SEQUENCE [LARGE SCALE GENOMIC DNA]</scope>
    <source>
        <strain evidence="2 3">IOZ07</strain>
    </source>
</reference>
<accession>A0A8H4LZ16</accession>
<feature type="chain" id="PRO_5034021697" evidence="1">
    <location>
        <begin position="18"/>
        <end position="151"/>
    </location>
</feature>
<sequence>MKATFASVLAGLALVAAAPQYPGDGDELQRWIPTPEDYHPFRCRWEPREEYCGTRNFCRQHQGEQEHWMEHAGFQECIDAHEKRPWLPGPPIESRDTIQRCFNFLRADESMCGSSTWCAFADAPNKGRHEYVDSDECLWAHELPSLEAGQQ</sequence>
<dbReference type="Proteomes" id="UP000557566">
    <property type="component" value="Unassembled WGS sequence"/>
</dbReference>
<dbReference type="EMBL" id="JAAVMX010000005">
    <property type="protein sequence ID" value="KAF4507501.1"/>
    <property type="molecule type" value="Genomic_DNA"/>
</dbReference>
<gene>
    <name evidence="2" type="ORF">G6O67_003993</name>
</gene>
<name>A0A8H4LZ16_9HYPO</name>
<comment type="caution">
    <text evidence="2">The sequence shown here is derived from an EMBL/GenBank/DDBJ whole genome shotgun (WGS) entry which is preliminary data.</text>
</comment>
<evidence type="ECO:0000256" key="1">
    <source>
        <dbReference type="SAM" id="SignalP"/>
    </source>
</evidence>
<proteinExistence type="predicted"/>
<dbReference type="AlphaFoldDB" id="A0A8H4LZ16"/>
<evidence type="ECO:0000313" key="2">
    <source>
        <dbReference type="EMBL" id="KAF4507501.1"/>
    </source>
</evidence>
<feature type="signal peptide" evidence="1">
    <location>
        <begin position="1"/>
        <end position="17"/>
    </location>
</feature>